<reference evidence="2" key="1">
    <citation type="submission" date="2016-07" db="EMBL/GenBank/DDBJ databases">
        <authorList>
            <person name="Florea S."/>
            <person name="Webb J.S."/>
            <person name="Jaromczyk J."/>
            <person name="Schardl C.L."/>
        </authorList>
    </citation>
    <scope>NUCLEOTIDE SEQUENCE [LARGE SCALE GENOMIC DNA]</scope>
    <source>
        <strain evidence="2">1YdBTEX2</strain>
    </source>
</reference>
<name>A0A1D3K719_PSEVE</name>
<protein>
    <submittedName>
        <fullName evidence="1">Uncharacterized protein</fullName>
    </submittedName>
</protein>
<proteinExistence type="predicted"/>
<dbReference type="AlphaFoldDB" id="A0A1D3K719"/>
<gene>
    <name evidence="1" type="ORF">PVE_R2G0087</name>
</gene>
<evidence type="ECO:0000313" key="1">
    <source>
        <dbReference type="EMBL" id="SBW84117.1"/>
    </source>
</evidence>
<evidence type="ECO:0000313" key="2">
    <source>
        <dbReference type="Proteomes" id="UP000245431"/>
    </source>
</evidence>
<organism evidence="1 2">
    <name type="scientific">Pseudomonas veronii 1YdBTEX2</name>
    <dbReference type="NCBI Taxonomy" id="1295141"/>
    <lineage>
        <taxon>Bacteria</taxon>
        <taxon>Pseudomonadati</taxon>
        <taxon>Pseudomonadota</taxon>
        <taxon>Gammaproteobacteria</taxon>
        <taxon>Pseudomonadales</taxon>
        <taxon>Pseudomonadaceae</taxon>
        <taxon>Pseudomonas</taxon>
    </lineage>
</organism>
<dbReference type="Proteomes" id="UP000245431">
    <property type="component" value="Chromosome PVE_r2"/>
</dbReference>
<accession>A0A1D3K719</accession>
<dbReference type="EMBL" id="LT599584">
    <property type="protein sequence ID" value="SBW84117.1"/>
    <property type="molecule type" value="Genomic_DNA"/>
</dbReference>
<sequence length="127" mass="14373">MNSRKVGPASSSAPQPKLTKDQFIALRSLARGRWVQSNEIAWKFNRSWRYVQLSNISLEAVHLLQIRGLAIKGKCCWKCRRNVYLLTEAGLKFVTHANTPIQHHSAIGGASITKPSVISRMLYWLGR</sequence>